<evidence type="ECO:0000256" key="1">
    <source>
        <dbReference type="ARBA" id="ARBA00004651"/>
    </source>
</evidence>
<name>A0A345ZX51_9HYPH</name>
<dbReference type="InterPro" id="IPR000515">
    <property type="entry name" value="MetI-like"/>
</dbReference>
<evidence type="ECO:0000256" key="3">
    <source>
        <dbReference type="ARBA" id="ARBA00022475"/>
    </source>
</evidence>
<feature type="domain" description="ABC transmembrane type-1" evidence="8">
    <location>
        <begin position="93"/>
        <end position="272"/>
    </location>
</feature>
<dbReference type="Pfam" id="PF00528">
    <property type="entry name" value="BPD_transp_1"/>
    <property type="match status" value="1"/>
</dbReference>
<evidence type="ECO:0000256" key="2">
    <source>
        <dbReference type="ARBA" id="ARBA00022448"/>
    </source>
</evidence>
<evidence type="ECO:0000313" key="10">
    <source>
        <dbReference type="Proteomes" id="UP000254889"/>
    </source>
</evidence>
<evidence type="ECO:0000256" key="4">
    <source>
        <dbReference type="ARBA" id="ARBA00022692"/>
    </source>
</evidence>
<gene>
    <name evidence="9" type="ORF">DW352_13845</name>
</gene>
<feature type="transmembrane region" description="Helical" evidence="7">
    <location>
        <begin position="39"/>
        <end position="59"/>
    </location>
</feature>
<sequence>MASETVVSNVAHSDAKAPATPARSPAYEAYLRSLKRRTYAIQAWQVGLLVVFMILWEVAPRAGWINPMLTSYPSAVARTTMTMLKDGTLLVHTWVTFSETVVGFVGGMLLGIACAVALWWSPFVHRVLDPFIVVVNAMPKIALVPIFYIWLGDVASIYAMAIAVSLFVTIIMLYTGFSAVDPDKIKLVQLFGASRLQVLRKIVLPASVPTMISTLKVNVGLALVGVVVGEFQAAKAGLGYLITYGSQIFQMNLVMTAIVVLAAISSVLFIGIQGLEAYVLRRSGK</sequence>
<feature type="transmembrane region" description="Helical" evidence="7">
    <location>
        <begin position="131"/>
        <end position="151"/>
    </location>
</feature>
<feature type="transmembrane region" description="Helical" evidence="7">
    <location>
        <begin position="157"/>
        <end position="181"/>
    </location>
</feature>
<dbReference type="GO" id="GO:0005886">
    <property type="term" value="C:plasma membrane"/>
    <property type="evidence" value="ECO:0007669"/>
    <property type="project" value="UniProtKB-SubCell"/>
</dbReference>
<evidence type="ECO:0000313" key="9">
    <source>
        <dbReference type="EMBL" id="AXK81498.1"/>
    </source>
</evidence>
<feature type="transmembrane region" description="Helical" evidence="7">
    <location>
        <begin position="248"/>
        <end position="272"/>
    </location>
</feature>
<evidence type="ECO:0000256" key="7">
    <source>
        <dbReference type="RuleBase" id="RU363032"/>
    </source>
</evidence>
<evidence type="ECO:0000256" key="6">
    <source>
        <dbReference type="ARBA" id="ARBA00023136"/>
    </source>
</evidence>
<dbReference type="Proteomes" id="UP000254889">
    <property type="component" value="Chromosome"/>
</dbReference>
<evidence type="ECO:0000256" key="5">
    <source>
        <dbReference type="ARBA" id="ARBA00022989"/>
    </source>
</evidence>
<dbReference type="RefSeq" id="WP_115691877.1">
    <property type="nucleotide sequence ID" value="NZ_CP031417.1"/>
</dbReference>
<dbReference type="GO" id="GO:0055085">
    <property type="term" value="P:transmembrane transport"/>
    <property type="evidence" value="ECO:0007669"/>
    <property type="project" value="InterPro"/>
</dbReference>
<dbReference type="SUPFAM" id="SSF161098">
    <property type="entry name" value="MetI-like"/>
    <property type="match status" value="1"/>
</dbReference>
<dbReference type="PANTHER" id="PTHR30151:SF19">
    <property type="entry name" value="ABC TRANSPORTER PERMEASE"/>
    <property type="match status" value="1"/>
</dbReference>
<comment type="subcellular location">
    <subcellularLocation>
        <location evidence="1 7">Cell membrane</location>
        <topology evidence="1 7">Multi-pass membrane protein</topology>
    </subcellularLocation>
</comment>
<evidence type="ECO:0000259" key="8">
    <source>
        <dbReference type="PROSITE" id="PS50928"/>
    </source>
</evidence>
<accession>A0A345ZX51</accession>
<dbReference type="KEGG" id="ptaw:DW352_13845"/>
<keyword evidence="6 7" id="KW-0472">Membrane</keyword>
<dbReference type="PANTHER" id="PTHR30151">
    <property type="entry name" value="ALKANE SULFONATE ABC TRANSPORTER-RELATED, MEMBRANE SUBUNIT"/>
    <property type="match status" value="1"/>
</dbReference>
<reference evidence="9 10" key="1">
    <citation type="submission" date="2018-07" db="EMBL/GenBank/DDBJ databases">
        <authorList>
            <person name="Quirk P.G."/>
            <person name="Krulwich T.A."/>
        </authorList>
    </citation>
    <scope>NUCLEOTIDE SEQUENCE [LARGE SCALE GENOMIC DNA]</scope>
    <source>
        <strain evidence="9 10">CC-BB4</strain>
    </source>
</reference>
<keyword evidence="5 7" id="KW-1133">Transmembrane helix</keyword>
<keyword evidence="2 7" id="KW-0813">Transport</keyword>
<keyword evidence="3" id="KW-1003">Cell membrane</keyword>
<comment type="similarity">
    <text evidence="7">Belongs to the binding-protein-dependent transport system permease family.</text>
</comment>
<dbReference type="PROSITE" id="PS50928">
    <property type="entry name" value="ABC_TM1"/>
    <property type="match status" value="1"/>
</dbReference>
<feature type="transmembrane region" description="Helical" evidence="7">
    <location>
        <begin position="101"/>
        <end position="119"/>
    </location>
</feature>
<keyword evidence="10" id="KW-1185">Reference proteome</keyword>
<keyword evidence="4 7" id="KW-0812">Transmembrane</keyword>
<dbReference type="CDD" id="cd06261">
    <property type="entry name" value="TM_PBP2"/>
    <property type="match status" value="1"/>
</dbReference>
<organism evidence="9 10">
    <name type="scientific">Pseudolabrys taiwanensis</name>
    <dbReference type="NCBI Taxonomy" id="331696"/>
    <lineage>
        <taxon>Bacteria</taxon>
        <taxon>Pseudomonadati</taxon>
        <taxon>Pseudomonadota</taxon>
        <taxon>Alphaproteobacteria</taxon>
        <taxon>Hyphomicrobiales</taxon>
        <taxon>Xanthobacteraceae</taxon>
        <taxon>Pseudolabrys</taxon>
    </lineage>
</organism>
<dbReference type="AlphaFoldDB" id="A0A345ZX51"/>
<protein>
    <submittedName>
        <fullName evidence="9">ABC transporter permease</fullName>
    </submittedName>
</protein>
<dbReference type="EMBL" id="CP031417">
    <property type="protein sequence ID" value="AXK81498.1"/>
    <property type="molecule type" value="Genomic_DNA"/>
</dbReference>
<dbReference type="Gene3D" id="1.10.3720.10">
    <property type="entry name" value="MetI-like"/>
    <property type="match status" value="1"/>
</dbReference>
<proteinExistence type="inferred from homology"/>
<dbReference type="InterPro" id="IPR035906">
    <property type="entry name" value="MetI-like_sf"/>
</dbReference>
<dbReference type="OrthoDB" id="9799271at2"/>